<evidence type="ECO:0000256" key="2">
    <source>
        <dbReference type="ARBA" id="ARBA00022692"/>
    </source>
</evidence>
<feature type="transmembrane region" description="Helical" evidence="5">
    <location>
        <begin position="7"/>
        <end position="25"/>
    </location>
</feature>
<name>A0A382FCJ5_9ZZZZ</name>
<dbReference type="GO" id="GO:0016020">
    <property type="term" value="C:membrane"/>
    <property type="evidence" value="ECO:0007669"/>
    <property type="project" value="UniProtKB-SubCell"/>
</dbReference>
<evidence type="ECO:0000256" key="5">
    <source>
        <dbReference type="SAM" id="Phobius"/>
    </source>
</evidence>
<organism evidence="7">
    <name type="scientific">marine metagenome</name>
    <dbReference type="NCBI Taxonomy" id="408172"/>
    <lineage>
        <taxon>unclassified sequences</taxon>
        <taxon>metagenomes</taxon>
        <taxon>ecological metagenomes</taxon>
    </lineage>
</organism>
<accession>A0A382FCJ5</accession>
<evidence type="ECO:0000256" key="1">
    <source>
        <dbReference type="ARBA" id="ARBA00004141"/>
    </source>
</evidence>
<keyword evidence="4 5" id="KW-0472">Membrane</keyword>
<protein>
    <recommendedName>
        <fullName evidence="6">O-antigen ligase-related domain-containing protein</fullName>
    </recommendedName>
</protein>
<dbReference type="PANTHER" id="PTHR37422:SF23">
    <property type="entry name" value="TEICHURONIC ACID BIOSYNTHESIS PROTEIN TUAE"/>
    <property type="match status" value="1"/>
</dbReference>
<dbReference type="Pfam" id="PF04932">
    <property type="entry name" value="Wzy_C"/>
    <property type="match status" value="1"/>
</dbReference>
<dbReference type="InterPro" id="IPR051533">
    <property type="entry name" value="WaaL-like"/>
</dbReference>
<gene>
    <name evidence="7" type="ORF">METZ01_LOCUS213692</name>
</gene>
<evidence type="ECO:0000313" key="7">
    <source>
        <dbReference type="EMBL" id="SVB60838.1"/>
    </source>
</evidence>
<evidence type="ECO:0000256" key="3">
    <source>
        <dbReference type="ARBA" id="ARBA00022989"/>
    </source>
</evidence>
<comment type="subcellular location">
    <subcellularLocation>
        <location evidence="1">Membrane</location>
        <topology evidence="1">Multi-pass membrane protein</topology>
    </subcellularLocation>
</comment>
<feature type="transmembrane region" description="Helical" evidence="5">
    <location>
        <begin position="311"/>
        <end position="335"/>
    </location>
</feature>
<reference evidence="7" key="1">
    <citation type="submission" date="2018-05" db="EMBL/GenBank/DDBJ databases">
        <authorList>
            <person name="Lanie J.A."/>
            <person name="Ng W.-L."/>
            <person name="Kazmierczak K.M."/>
            <person name="Andrzejewski T.M."/>
            <person name="Davidsen T.M."/>
            <person name="Wayne K.J."/>
            <person name="Tettelin H."/>
            <person name="Glass J.I."/>
            <person name="Rusch D."/>
            <person name="Podicherti R."/>
            <person name="Tsui H.-C.T."/>
            <person name="Winkler M.E."/>
        </authorList>
    </citation>
    <scope>NUCLEOTIDE SEQUENCE</scope>
</reference>
<keyword evidence="2 5" id="KW-0812">Transmembrane</keyword>
<evidence type="ECO:0000256" key="4">
    <source>
        <dbReference type="ARBA" id="ARBA00023136"/>
    </source>
</evidence>
<feature type="transmembrane region" description="Helical" evidence="5">
    <location>
        <begin position="147"/>
        <end position="164"/>
    </location>
</feature>
<feature type="transmembrane region" description="Helical" evidence="5">
    <location>
        <begin position="82"/>
        <end position="101"/>
    </location>
</feature>
<dbReference type="InterPro" id="IPR007016">
    <property type="entry name" value="O-antigen_ligase-rel_domated"/>
</dbReference>
<keyword evidence="3 5" id="KW-1133">Transmembrane helix</keyword>
<feature type="transmembrane region" description="Helical" evidence="5">
    <location>
        <begin position="171"/>
        <end position="188"/>
    </location>
</feature>
<dbReference type="PANTHER" id="PTHR37422">
    <property type="entry name" value="TEICHURONIC ACID BIOSYNTHESIS PROTEIN TUAE"/>
    <property type="match status" value="1"/>
</dbReference>
<feature type="transmembrane region" description="Helical" evidence="5">
    <location>
        <begin position="218"/>
        <end position="235"/>
    </location>
</feature>
<feature type="transmembrane region" description="Helical" evidence="5">
    <location>
        <begin position="194"/>
        <end position="211"/>
    </location>
</feature>
<proteinExistence type="predicted"/>
<dbReference type="EMBL" id="UINC01049267">
    <property type="protein sequence ID" value="SVB60838.1"/>
    <property type="molecule type" value="Genomic_DNA"/>
</dbReference>
<feature type="domain" description="O-antigen ligase-related" evidence="6">
    <location>
        <begin position="179"/>
        <end position="323"/>
    </location>
</feature>
<evidence type="ECO:0000259" key="6">
    <source>
        <dbReference type="Pfam" id="PF04932"/>
    </source>
</evidence>
<feature type="transmembrane region" description="Helical" evidence="5">
    <location>
        <begin position="56"/>
        <end position="76"/>
    </location>
</feature>
<feature type="transmembrane region" description="Helical" evidence="5">
    <location>
        <begin position="412"/>
        <end position="434"/>
    </location>
</feature>
<feature type="transmembrane region" description="Helical" evidence="5">
    <location>
        <begin position="31"/>
        <end position="49"/>
    </location>
</feature>
<dbReference type="AlphaFoldDB" id="A0A382FCJ5"/>
<feature type="non-terminal residue" evidence="7">
    <location>
        <position position="456"/>
    </location>
</feature>
<feature type="transmembrane region" description="Helical" evidence="5">
    <location>
        <begin position="108"/>
        <end position="127"/>
    </location>
</feature>
<sequence length="456" mass="51900">MGIIKQWPVFILLLAFAIAPLFQGIETDVLALVYVLLLVVFVKVFLASYTEFRIPYNSLALCICLFYSWMVLSISWSPSPVASLYMFVWLSIFPLCFFIYSLKQSVDWSYLSAGILIITLIFAFVGIWQGLFSEETPRSLFRTKNTYPAMLNLIVLPTTTYFISSKQSRNRSLILLGMILFILFFAIFQTGSRGATVSLLLGLVFIAATSWKNIEKPLLIIVVIIVTTSFLFSHLETDGKEHNLINRLSKVQERETLIIHRGVIWIPAWQIIKTAPVIGTGIGTYYIVSPTFKHIDDAGPGYFVHNDFLQFWLETGFVGLSLMLLIMIATGRFYIRVLKYKKLKPQDKLETTGLMAGLIAVSTHSFVDFNFYIIAILMIMGFMCARIQEISGQYYSELIRSFIPENYLSKKVYMLTAGILPVILLNYCLPVAIADYHWKKAKEQIKNGQIKNGELT</sequence>